<dbReference type="SUPFAM" id="SSF56219">
    <property type="entry name" value="DNase I-like"/>
    <property type="match status" value="1"/>
</dbReference>
<dbReference type="InterPro" id="IPR051547">
    <property type="entry name" value="TDP2-like"/>
</dbReference>
<evidence type="ECO:0000259" key="10">
    <source>
        <dbReference type="Pfam" id="PF03372"/>
    </source>
</evidence>
<protein>
    <recommendedName>
        <fullName evidence="10">Endonuclease/exonuclease/phosphatase domain-containing protein</fullName>
    </recommendedName>
</protein>
<name>A0A5C5XE97_9PLAN</name>
<keyword evidence="5" id="KW-0227">DNA damage</keyword>
<dbReference type="Gene3D" id="3.60.10.10">
    <property type="entry name" value="Endonuclease/exonuclease/phosphatase"/>
    <property type="match status" value="1"/>
</dbReference>
<dbReference type="Proteomes" id="UP000316095">
    <property type="component" value="Unassembled WGS sequence"/>
</dbReference>
<dbReference type="GO" id="GO:0004518">
    <property type="term" value="F:nuclease activity"/>
    <property type="evidence" value="ECO:0007669"/>
    <property type="project" value="UniProtKB-KW"/>
</dbReference>
<feature type="domain" description="Endonuclease/exonuclease/phosphatase" evidence="10">
    <location>
        <begin position="34"/>
        <end position="280"/>
    </location>
</feature>
<keyword evidence="3" id="KW-0540">Nuclease</keyword>
<dbReference type="GO" id="GO:0046872">
    <property type="term" value="F:metal ion binding"/>
    <property type="evidence" value="ECO:0007669"/>
    <property type="project" value="UniProtKB-KW"/>
</dbReference>
<keyword evidence="12" id="KW-1185">Reference proteome</keyword>
<dbReference type="OrthoDB" id="9812856at2"/>
<keyword evidence="4" id="KW-0479">Metal-binding</keyword>
<evidence type="ECO:0000313" key="11">
    <source>
        <dbReference type="EMBL" id="TWT61436.1"/>
    </source>
</evidence>
<keyword evidence="9" id="KW-0732">Signal</keyword>
<organism evidence="11 12">
    <name type="scientific">Rubinisphaera italica</name>
    <dbReference type="NCBI Taxonomy" id="2527969"/>
    <lineage>
        <taxon>Bacteria</taxon>
        <taxon>Pseudomonadati</taxon>
        <taxon>Planctomycetota</taxon>
        <taxon>Planctomycetia</taxon>
        <taxon>Planctomycetales</taxon>
        <taxon>Planctomycetaceae</taxon>
        <taxon>Rubinisphaera</taxon>
    </lineage>
</organism>
<evidence type="ECO:0000256" key="7">
    <source>
        <dbReference type="ARBA" id="ARBA00022842"/>
    </source>
</evidence>
<dbReference type="RefSeq" id="WP_146503430.1">
    <property type="nucleotide sequence ID" value="NZ_SJPG01000001.1"/>
</dbReference>
<dbReference type="EMBL" id="SJPG01000001">
    <property type="protein sequence ID" value="TWT61436.1"/>
    <property type="molecule type" value="Genomic_DNA"/>
</dbReference>
<dbReference type="GO" id="GO:0016787">
    <property type="term" value="F:hydrolase activity"/>
    <property type="evidence" value="ECO:0007669"/>
    <property type="project" value="UniProtKB-KW"/>
</dbReference>
<sequence length="296" mass="33952" precursor="true">MKRITILCLIIFLFESSAFLQAASPLKSVRVVRFNVWYGFSKAPEQKAKALKYLNEQKPDIVSLQELNGYRKTNLEQDAIAWGHPYSELLKEDGFPTGITSSAPIEDVQITKEGFHHGLLRCQTHGLYVYVIHLHPSNWELRRREINLLLKDIDALPANSKIILAGDFNTFSPRDQTEYNSSKDLIPFFERLDKQTQGNNLKNGKIDYWHIEKLEQAGLVDVIASQRNQFDGTFPTELRRSEDLGPERRLDYIFCSPNLINSCISAQCLVNSKTSMLSDHYPVTATFQFEKQSLNH</sequence>
<evidence type="ECO:0000256" key="4">
    <source>
        <dbReference type="ARBA" id="ARBA00022723"/>
    </source>
</evidence>
<evidence type="ECO:0000256" key="3">
    <source>
        <dbReference type="ARBA" id="ARBA00022722"/>
    </source>
</evidence>
<proteinExistence type="predicted"/>
<keyword evidence="6" id="KW-0378">Hydrolase</keyword>
<keyword evidence="8" id="KW-0234">DNA repair</keyword>
<dbReference type="Pfam" id="PF03372">
    <property type="entry name" value="Exo_endo_phos"/>
    <property type="match status" value="1"/>
</dbReference>
<evidence type="ECO:0000256" key="8">
    <source>
        <dbReference type="ARBA" id="ARBA00023204"/>
    </source>
</evidence>
<evidence type="ECO:0000313" key="12">
    <source>
        <dbReference type="Proteomes" id="UP000316095"/>
    </source>
</evidence>
<evidence type="ECO:0000256" key="9">
    <source>
        <dbReference type="SAM" id="SignalP"/>
    </source>
</evidence>
<keyword evidence="7" id="KW-0460">Magnesium</keyword>
<dbReference type="InterPro" id="IPR036691">
    <property type="entry name" value="Endo/exonu/phosph_ase_sf"/>
</dbReference>
<dbReference type="PANTHER" id="PTHR15822">
    <property type="entry name" value="TRAF AND TNF RECEPTOR-ASSOCIATED PROTEIN"/>
    <property type="match status" value="1"/>
</dbReference>
<evidence type="ECO:0000256" key="5">
    <source>
        <dbReference type="ARBA" id="ARBA00022763"/>
    </source>
</evidence>
<comment type="cofactor">
    <cofactor evidence="2">
        <name>Mg(2+)</name>
        <dbReference type="ChEBI" id="CHEBI:18420"/>
    </cofactor>
</comment>
<evidence type="ECO:0000256" key="6">
    <source>
        <dbReference type="ARBA" id="ARBA00022801"/>
    </source>
</evidence>
<evidence type="ECO:0000256" key="2">
    <source>
        <dbReference type="ARBA" id="ARBA00001946"/>
    </source>
</evidence>
<reference evidence="11 12" key="1">
    <citation type="submission" date="2019-02" db="EMBL/GenBank/DDBJ databases">
        <title>Deep-cultivation of Planctomycetes and their phenomic and genomic characterization uncovers novel biology.</title>
        <authorList>
            <person name="Wiegand S."/>
            <person name="Jogler M."/>
            <person name="Boedeker C."/>
            <person name="Pinto D."/>
            <person name="Vollmers J."/>
            <person name="Rivas-Marin E."/>
            <person name="Kohn T."/>
            <person name="Peeters S.H."/>
            <person name="Heuer A."/>
            <person name="Rast P."/>
            <person name="Oberbeckmann S."/>
            <person name="Bunk B."/>
            <person name="Jeske O."/>
            <person name="Meyerdierks A."/>
            <person name="Storesund J.E."/>
            <person name="Kallscheuer N."/>
            <person name="Luecker S."/>
            <person name="Lage O.M."/>
            <person name="Pohl T."/>
            <person name="Merkel B.J."/>
            <person name="Hornburger P."/>
            <person name="Mueller R.-W."/>
            <person name="Bruemmer F."/>
            <person name="Labrenz M."/>
            <person name="Spormann A.M."/>
            <person name="Op Den Camp H."/>
            <person name="Overmann J."/>
            <person name="Amann R."/>
            <person name="Jetten M.S.M."/>
            <person name="Mascher T."/>
            <person name="Medema M.H."/>
            <person name="Devos D.P."/>
            <person name="Kaster A.-K."/>
            <person name="Ovreas L."/>
            <person name="Rohde M."/>
            <person name="Galperin M.Y."/>
            <person name="Jogler C."/>
        </authorList>
    </citation>
    <scope>NUCLEOTIDE SEQUENCE [LARGE SCALE GENOMIC DNA]</scope>
    <source>
        <strain evidence="11 12">Pan54</strain>
    </source>
</reference>
<dbReference type="PANTHER" id="PTHR15822:SF4">
    <property type="entry name" value="TYROSYL-DNA PHOSPHODIESTERASE 2"/>
    <property type="match status" value="1"/>
</dbReference>
<gene>
    <name evidence="11" type="ORF">Pan54_21720</name>
</gene>
<comment type="cofactor">
    <cofactor evidence="1">
        <name>Mn(2+)</name>
        <dbReference type="ChEBI" id="CHEBI:29035"/>
    </cofactor>
</comment>
<dbReference type="AlphaFoldDB" id="A0A5C5XE97"/>
<evidence type="ECO:0000256" key="1">
    <source>
        <dbReference type="ARBA" id="ARBA00001936"/>
    </source>
</evidence>
<comment type="caution">
    <text evidence="11">The sequence shown here is derived from an EMBL/GenBank/DDBJ whole genome shotgun (WGS) entry which is preliminary data.</text>
</comment>
<accession>A0A5C5XE97</accession>
<feature type="signal peptide" evidence="9">
    <location>
        <begin position="1"/>
        <end position="22"/>
    </location>
</feature>
<feature type="chain" id="PRO_5022981133" description="Endonuclease/exonuclease/phosphatase domain-containing protein" evidence="9">
    <location>
        <begin position="23"/>
        <end position="296"/>
    </location>
</feature>
<dbReference type="InterPro" id="IPR005135">
    <property type="entry name" value="Endo/exonuclease/phosphatase"/>
</dbReference>
<dbReference type="GO" id="GO:0006281">
    <property type="term" value="P:DNA repair"/>
    <property type="evidence" value="ECO:0007669"/>
    <property type="project" value="UniProtKB-KW"/>
</dbReference>